<evidence type="ECO:0000256" key="1">
    <source>
        <dbReference type="ARBA" id="ARBA00043967"/>
    </source>
</evidence>
<organism evidence="3 4">
    <name type="scientific">Ruthenibacterium lactatiformans</name>
    <dbReference type="NCBI Taxonomy" id="1550024"/>
    <lineage>
        <taxon>Bacteria</taxon>
        <taxon>Bacillati</taxon>
        <taxon>Bacillota</taxon>
        <taxon>Clostridia</taxon>
        <taxon>Eubacteriales</taxon>
        <taxon>Oscillospiraceae</taxon>
        <taxon>Ruthenibacterium</taxon>
    </lineage>
</organism>
<dbReference type="GeneID" id="42855077"/>
<name>A0A0D8J331_9FIRM</name>
<dbReference type="SUPFAM" id="SSF101960">
    <property type="entry name" value="Stabilizer of iron transporter SufD"/>
    <property type="match status" value="1"/>
</dbReference>
<dbReference type="PANTHER" id="PTHR30508:SF1">
    <property type="entry name" value="UPF0051 PROTEIN ABCI8, CHLOROPLASTIC-RELATED"/>
    <property type="match status" value="1"/>
</dbReference>
<keyword evidence="4" id="KW-1185">Reference proteome</keyword>
<evidence type="ECO:0000313" key="4">
    <source>
        <dbReference type="Proteomes" id="UP000032483"/>
    </source>
</evidence>
<dbReference type="PATRIC" id="fig|1550024.3.peg.65"/>
<accession>A0A0D8J331</accession>
<dbReference type="InterPro" id="IPR037284">
    <property type="entry name" value="SUF_FeS_clus_asmbl_SufBD_sf"/>
</dbReference>
<dbReference type="AlphaFoldDB" id="A0A0D8J331"/>
<evidence type="ECO:0000259" key="2">
    <source>
        <dbReference type="Pfam" id="PF01458"/>
    </source>
</evidence>
<dbReference type="Pfam" id="PF01458">
    <property type="entry name" value="SUFBD_core"/>
    <property type="match status" value="1"/>
</dbReference>
<dbReference type="Proteomes" id="UP000032483">
    <property type="component" value="Unassembled WGS sequence"/>
</dbReference>
<dbReference type="GO" id="GO:0016226">
    <property type="term" value="P:iron-sulfur cluster assembly"/>
    <property type="evidence" value="ECO:0007669"/>
    <property type="project" value="InterPro"/>
</dbReference>
<feature type="domain" description="SUF system FeS cluster assembly SufBD core" evidence="2">
    <location>
        <begin position="85"/>
        <end position="303"/>
    </location>
</feature>
<dbReference type="RefSeq" id="WP_050004154.1">
    <property type="nucleotide sequence ID" value="NZ_CAUBPW010000018.1"/>
</dbReference>
<reference evidence="3" key="1">
    <citation type="submission" date="2015-02" db="EMBL/GenBank/DDBJ databases">
        <title>A novel member of the family Ruminococcaceae isolated from human feces.</title>
        <authorList>
            <person name="Shkoporov A.N."/>
            <person name="Chaplin A.V."/>
            <person name="Motuzova O.V."/>
            <person name="Kafarskaia L.I."/>
            <person name="Khokhlova E.V."/>
            <person name="Efimov B.A."/>
        </authorList>
    </citation>
    <scope>NUCLEOTIDE SEQUENCE [LARGE SCALE GENOMIC DNA]</scope>
    <source>
        <strain evidence="3">585-1</strain>
    </source>
</reference>
<protein>
    <submittedName>
        <fullName evidence="3">ABC transporter permease</fullName>
    </submittedName>
</protein>
<gene>
    <name evidence="3" type="ORF">TQ39_00300</name>
</gene>
<evidence type="ECO:0000313" key="3">
    <source>
        <dbReference type="EMBL" id="KJF41307.1"/>
    </source>
</evidence>
<dbReference type="InterPro" id="IPR055346">
    <property type="entry name" value="Fe-S_cluster_assembly_SufBD"/>
</dbReference>
<dbReference type="PANTHER" id="PTHR30508">
    <property type="entry name" value="FES CLUSTER ASSEMBLY PROTEIN SUF"/>
    <property type="match status" value="1"/>
</dbReference>
<proteinExistence type="inferred from homology"/>
<comment type="caution">
    <text evidence="3">The sequence shown here is derived from an EMBL/GenBank/DDBJ whole genome shotgun (WGS) entry which is preliminary data.</text>
</comment>
<dbReference type="InterPro" id="IPR000825">
    <property type="entry name" value="SUF_FeS_clus_asmbl_SufBD_core"/>
</dbReference>
<sequence length="305" mass="32156">MNGITEKLLGIVSDWAGSFNGAFNIRENGQCAGRQSTAHIKIESKTDVPGLDIRILPGTKGESVSIPACVTHGDVDDLVYNDFFVGDGADVTIVAGCGVHTDDGEPARHNGIHRFFLGRDAHVVYLEKHIGTGGGSGKRSIDPVTEATLAEGAILEMDTTQLGGVDDTTRTTRATLAAGAKLYIRERLLTEGSQQARTDFEVFLDGEDSGVDLISRSVAKGNSHQAYRSRIVGNTRCTGHSECDAIIADNGTVTAAPELTANSGDAALIHEAAIGKIAGEQLLKLRTLGLTEEEAEAKIVAGFLK</sequence>
<dbReference type="EMBL" id="JXXK01000001">
    <property type="protein sequence ID" value="KJF41307.1"/>
    <property type="molecule type" value="Genomic_DNA"/>
</dbReference>
<comment type="similarity">
    <text evidence="1">Belongs to the iron-sulfur cluster assembly SufBD family.</text>
</comment>